<dbReference type="SUPFAM" id="SSF82549">
    <property type="entry name" value="DAK1/DegV-like"/>
    <property type="match status" value="1"/>
</dbReference>
<dbReference type="PANTHER" id="PTHR33434:SF2">
    <property type="entry name" value="FATTY ACID-BINDING PROTEIN TM_1468"/>
    <property type="match status" value="1"/>
</dbReference>
<keyword evidence="1" id="KW-0446">Lipid-binding</keyword>
<dbReference type="PANTHER" id="PTHR33434">
    <property type="entry name" value="DEGV DOMAIN-CONTAINING PROTEIN DR_1986-RELATED"/>
    <property type="match status" value="1"/>
</dbReference>
<reference evidence="2 3" key="1">
    <citation type="submission" date="2023-08" db="EMBL/GenBank/DDBJ databases">
        <title>Helicovermis profunda gen. nov., sp. nov., a novel mesophilic, fermentative bacterium within the Bacillota from a deep-sea hydrothermal vent chimney.</title>
        <authorList>
            <person name="Miyazaki U."/>
            <person name="Mizutani D."/>
            <person name="Hashimoto Y."/>
            <person name="Tame A."/>
            <person name="Sawayama S."/>
            <person name="Miyazaki J."/>
            <person name="Takai K."/>
            <person name="Nakagawa S."/>
        </authorList>
    </citation>
    <scope>NUCLEOTIDE SEQUENCE [LARGE SCALE GENOMIC DNA]</scope>
    <source>
        <strain evidence="2 3">S502</strain>
    </source>
</reference>
<evidence type="ECO:0000313" key="3">
    <source>
        <dbReference type="Proteomes" id="UP001321786"/>
    </source>
</evidence>
<dbReference type="RefSeq" id="WP_338537239.1">
    <property type="nucleotide sequence ID" value="NZ_AP028654.1"/>
</dbReference>
<dbReference type="Pfam" id="PF02645">
    <property type="entry name" value="DegV"/>
    <property type="match status" value="1"/>
</dbReference>
<dbReference type="GO" id="GO:0008289">
    <property type="term" value="F:lipid binding"/>
    <property type="evidence" value="ECO:0007669"/>
    <property type="project" value="UniProtKB-KW"/>
</dbReference>
<dbReference type="Gene3D" id="2.20.28.50">
    <property type="entry name" value="degv family protein"/>
    <property type="match status" value="1"/>
</dbReference>
<organism evidence="2 3">
    <name type="scientific">Helicovermis profundi</name>
    <dbReference type="NCBI Taxonomy" id="3065157"/>
    <lineage>
        <taxon>Bacteria</taxon>
        <taxon>Bacillati</taxon>
        <taxon>Bacillota</taxon>
        <taxon>Clostridia</taxon>
        <taxon>Helicovermis</taxon>
    </lineage>
</organism>
<dbReference type="PROSITE" id="PS51482">
    <property type="entry name" value="DEGV"/>
    <property type="match status" value="1"/>
</dbReference>
<dbReference type="Gene3D" id="3.30.1180.10">
    <property type="match status" value="1"/>
</dbReference>
<protein>
    <submittedName>
        <fullName evidence="2">DegV family protein</fullName>
    </submittedName>
</protein>
<evidence type="ECO:0000313" key="2">
    <source>
        <dbReference type="EMBL" id="BEP28942.1"/>
    </source>
</evidence>
<dbReference type="Proteomes" id="UP001321786">
    <property type="component" value="Chromosome"/>
</dbReference>
<dbReference type="InterPro" id="IPR003797">
    <property type="entry name" value="DegV"/>
</dbReference>
<dbReference type="AlphaFoldDB" id="A0AAU9E8B7"/>
<accession>A0AAU9E8B7</accession>
<dbReference type="Gene3D" id="3.40.50.10440">
    <property type="entry name" value="Dihydroxyacetone kinase, domain 1"/>
    <property type="match status" value="1"/>
</dbReference>
<gene>
    <name evidence="2" type="ORF">HLPR_12730</name>
</gene>
<dbReference type="InterPro" id="IPR043168">
    <property type="entry name" value="DegV_C"/>
</dbReference>
<evidence type="ECO:0000256" key="1">
    <source>
        <dbReference type="ARBA" id="ARBA00023121"/>
    </source>
</evidence>
<dbReference type="InterPro" id="IPR050270">
    <property type="entry name" value="DegV_domain_contain"/>
</dbReference>
<keyword evidence="3" id="KW-1185">Reference proteome</keyword>
<dbReference type="KEGG" id="hprf:HLPR_12730"/>
<proteinExistence type="predicted"/>
<dbReference type="EMBL" id="AP028654">
    <property type="protein sequence ID" value="BEP28942.1"/>
    <property type="molecule type" value="Genomic_DNA"/>
</dbReference>
<dbReference type="NCBIfam" id="TIGR00762">
    <property type="entry name" value="DegV"/>
    <property type="match status" value="1"/>
</dbReference>
<sequence>MKIVADSSCDLNKELQEKLDVSIVPLTIYLDEAEFKDDASLDVSSMLDKISNSKLSPRSACPSPKDFLNTYMGEESIFVVTMTSALSSTYNSALLAKELYFEEFKKKFIHIFDSKGSSVKETLIAIKIKELIDKKMCENDIVVEMNKYIGELKYFFQLGSLDTLIKNGRISKLKGTVASAMNIKPILYADENGEIVHYENVRTEKKSLKKFIDIISKYGTNISDKIIGISHCKAGEKAEKLKIMIKENYDFKDIIIVETKGLSSMYVNKGGITISF</sequence>
<name>A0AAU9E8B7_9FIRM</name>